<proteinExistence type="predicted"/>
<dbReference type="Proteomes" id="UP001367676">
    <property type="component" value="Unassembled WGS sequence"/>
</dbReference>
<comment type="caution">
    <text evidence="2">The sequence shown here is derived from an EMBL/GenBank/DDBJ whole genome shotgun (WGS) entry which is preliminary data.</text>
</comment>
<evidence type="ECO:0000256" key="1">
    <source>
        <dbReference type="SAM" id="MobiDB-lite"/>
    </source>
</evidence>
<protein>
    <submittedName>
        <fullName evidence="2">Uncharacterized protein</fullName>
    </submittedName>
</protein>
<organism evidence="2 3">
    <name type="scientific">Parthenolecanium corni</name>
    <dbReference type="NCBI Taxonomy" id="536013"/>
    <lineage>
        <taxon>Eukaryota</taxon>
        <taxon>Metazoa</taxon>
        <taxon>Ecdysozoa</taxon>
        <taxon>Arthropoda</taxon>
        <taxon>Hexapoda</taxon>
        <taxon>Insecta</taxon>
        <taxon>Pterygota</taxon>
        <taxon>Neoptera</taxon>
        <taxon>Paraneoptera</taxon>
        <taxon>Hemiptera</taxon>
        <taxon>Sternorrhyncha</taxon>
        <taxon>Coccoidea</taxon>
        <taxon>Coccidae</taxon>
        <taxon>Parthenolecanium</taxon>
    </lineage>
</organism>
<dbReference type="AlphaFoldDB" id="A0AAN9T9D9"/>
<name>A0AAN9T9D9_9HEMI</name>
<reference evidence="2 3" key="1">
    <citation type="submission" date="2024-03" db="EMBL/GenBank/DDBJ databases">
        <title>Adaptation during the transition from Ophiocordyceps entomopathogen to insect associate is accompanied by gene loss and intensified selection.</title>
        <authorList>
            <person name="Ward C.M."/>
            <person name="Onetto C.A."/>
            <person name="Borneman A.R."/>
        </authorList>
    </citation>
    <scope>NUCLEOTIDE SEQUENCE [LARGE SCALE GENOMIC DNA]</scope>
    <source>
        <strain evidence="2">AWRI1</strain>
        <tissue evidence="2">Single Adult Female</tissue>
    </source>
</reference>
<sequence>MTPPGPSTRVSANARPSAGVGAFFFFRKLYRLAFGAYGLRLVQESKVQGSNDTSYGYRCEQSRKSSLILCKMSTVRVPTYDVGYKCVHPNICSPNTANSSCSAKNVWVWSERPAERASRLPNVTRAQLSRRPTGTDSECRSNISTIP</sequence>
<feature type="region of interest" description="Disordered" evidence="1">
    <location>
        <begin position="125"/>
        <end position="147"/>
    </location>
</feature>
<gene>
    <name evidence="2" type="ORF">V9T40_000199</name>
</gene>
<evidence type="ECO:0000313" key="2">
    <source>
        <dbReference type="EMBL" id="KAK7579570.1"/>
    </source>
</evidence>
<accession>A0AAN9T9D9</accession>
<keyword evidence="3" id="KW-1185">Reference proteome</keyword>
<evidence type="ECO:0000313" key="3">
    <source>
        <dbReference type="Proteomes" id="UP001367676"/>
    </source>
</evidence>
<dbReference type="EMBL" id="JBBCAQ010000034">
    <property type="protein sequence ID" value="KAK7579570.1"/>
    <property type="molecule type" value="Genomic_DNA"/>
</dbReference>